<dbReference type="Pfam" id="PF01985">
    <property type="entry name" value="CRS1_YhbY"/>
    <property type="match status" value="1"/>
</dbReference>
<dbReference type="STRING" id="305900.GV64_22925"/>
<feature type="domain" description="CRM" evidence="3">
    <location>
        <begin position="1"/>
        <end position="97"/>
    </location>
</feature>
<dbReference type="GO" id="GO:0003723">
    <property type="term" value="F:RNA binding"/>
    <property type="evidence" value="ECO:0007669"/>
    <property type="project" value="UniProtKB-UniRule"/>
</dbReference>
<evidence type="ECO:0000313" key="4">
    <source>
        <dbReference type="EMBL" id="KEI73184.1"/>
    </source>
</evidence>
<sequence>MSLNAAKKKHFRAIGHNLNPVVIVADKGLTDGVVEETLRALNDHELIKIKFAIGDRETRQQLISELISATNSDLIQTIGKIALIFKAADKPNPALSNLLRVQG</sequence>
<comment type="caution">
    <text evidence="4">The sequence shown here is derived from an EMBL/GenBank/DDBJ whole genome shotgun (WGS) entry which is preliminary data.</text>
</comment>
<evidence type="ECO:0000259" key="3">
    <source>
        <dbReference type="PROSITE" id="PS51295"/>
    </source>
</evidence>
<dbReference type="InterPro" id="IPR035920">
    <property type="entry name" value="YhbY-like_sf"/>
</dbReference>
<proteinExistence type="predicted"/>
<dbReference type="SMART" id="SM01103">
    <property type="entry name" value="CRS1_YhbY"/>
    <property type="match status" value="1"/>
</dbReference>
<dbReference type="RefSeq" id="WP_020582385.1">
    <property type="nucleotide sequence ID" value="NZ_JOJP01000001.1"/>
</dbReference>
<evidence type="ECO:0000313" key="5">
    <source>
        <dbReference type="Proteomes" id="UP000027997"/>
    </source>
</evidence>
<dbReference type="EMBL" id="JOJP01000001">
    <property type="protein sequence ID" value="KEI73184.1"/>
    <property type="molecule type" value="Genomic_DNA"/>
</dbReference>
<name>A0A081KGA8_9GAMM</name>
<reference evidence="4 5" key="1">
    <citation type="submission" date="2014-06" db="EMBL/GenBank/DDBJ databases">
        <title>Whole Genome Sequences of Three Symbiotic Endozoicomonas Bacteria.</title>
        <authorList>
            <person name="Neave M.J."/>
            <person name="Apprill A."/>
            <person name="Voolstra C.R."/>
        </authorList>
    </citation>
    <scope>NUCLEOTIDE SEQUENCE [LARGE SCALE GENOMIC DNA]</scope>
    <source>
        <strain evidence="4 5">DSM 22380</strain>
    </source>
</reference>
<organism evidence="4 5">
    <name type="scientific">Endozoicomonas elysicola</name>
    <dbReference type="NCBI Taxonomy" id="305900"/>
    <lineage>
        <taxon>Bacteria</taxon>
        <taxon>Pseudomonadati</taxon>
        <taxon>Pseudomonadota</taxon>
        <taxon>Gammaproteobacteria</taxon>
        <taxon>Oceanospirillales</taxon>
        <taxon>Endozoicomonadaceae</taxon>
        <taxon>Endozoicomonas</taxon>
    </lineage>
</organism>
<dbReference type="PANTHER" id="PTHR40065:SF3">
    <property type="entry name" value="RNA-BINDING PROTEIN YHBY"/>
    <property type="match status" value="1"/>
</dbReference>
<keyword evidence="5" id="KW-1185">Reference proteome</keyword>
<accession>A0A081KGA8</accession>
<dbReference type="Gene3D" id="3.30.110.60">
    <property type="entry name" value="YhbY-like"/>
    <property type="match status" value="1"/>
</dbReference>
<dbReference type="InterPro" id="IPR051925">
    <property type="entry name" value="RNA-binding_domain"/>
</dbReference>
<gene>
    <name evidence="4" type="ORF">GV64_22925</name>
</gene>
<keyword evidence="1 2" id="KW-0694">RNA-binding</keyword>
<evidence type="ECO:0000256" key="2">
    <source>
        <dbReference type="PROSITE-ProRule" id="PRU00626"/>
    </source>
</evidence>
<dbReference type="AlphaFoldDB" id="A0A081KGA8"/>
<dbReference type="Proteomes" id="UP000027997">
    <property type="component" value="Unassembled WGS sequence"/>
</dbReference>
<evidence type="ECO:0000256" key="1">
    <source>
        <dbReference type="ARBA" id="ARBA00022884"/>
    </source>
</evidence>
<dbReference type="SUPFAM" id="SSF75471">
    <property type="entry name" value="YhbY-like"/>
    <property type="match status" value="1"/>
</dbReference>
<dbReference type="eggNOG" id="COG1534">
    <property type="taxonomic scope" value="Bacteria"/>
</dbReference>
<dbReference type="InterPro" id="IPR001890">
    <property type="entry name" value="RNA-binding_CRM"/>
</dbReference>
<dbReference type="PANTHER" id="PTHR40065">
    <property type="entry name" value="RNA-BINDING PROTEIN YHBY"/>
    <property type="match status" value="1"/>
</dbReference>
<dbReference type="PROSITE" id="PS51295">
    <property type="entry name" value="CRM"/>
    <property type="match status" value="1"/>
</dbReference>
<protein>
    <submittedName>
        <fullName evidence="4">RNA-binding protein</fullName>
    </submittedName>
</protein>